<gene>
    <name evidence="1" type="ORF">BBN63_23640</name>
</gene>
<proteinExistence type="predicted"/>
<dbReference type="SUPFAM" id="SSF53623">
    <property type="entry name" value="MurD-like peptide ligases, catalytic domain"/>
    <property type="match status" value="1"/>
</dbReference>
<accession>A0A1U9QY31</accession>
<reference evidence="1 2" key="1">
    <citation type="submission" date="2016-11" db="EMBL/GenBank/DDBJ databases">
        <title>Complete genome sequence of Streptomyces niveus SCSIO 3406.</title>
        <authorList>
            <person name="Zhu Q."/>
            <person name="Cheng W."/>
            <person name="Song Y."/>
            <person name="Li Q."/>
            <person name="Ju J."/>
        </authorList>
    </citation>
    <scope>NUCLEOTIDE SEQUENCE [LARGE SCALE GENOMIC DNA]</scope>
    <source>
        <strain evidence="1 2">SCSIO 3406</strain>
    </source>
</reference>
<dbReference type="InterPro" id="IPR036565">
    <property type="entry name" value="Mur-like_cat_sf"/>
</dbReference>
<name>A0A1U9QY31_STRNV</name>
<sequence length="82" mass="8178">MVRDAVRNLLGEVSAPSVPGAHHAHNAVGALAAGVALGIPAHSLGSALGSYTGVKRRLQLKGEAAGVQVIDSYAGLLVGSRI</sequence>
<dbReference type="AlphaFoldDB" id="A0A1U9QY31"/>
<dbReference type="Proteomes" id="UP000189677">
    <property type="component" value="Chromosome"/>
</dbReference>
<dbReference type="Gene3D" id="3.40.1190.10">
    <property type="entry name" value="Mur-like, catalytic domain"/>
    <property type="match status" value="1"/>
</dbReference>
<evidence type="ECO:0000313" key="2">
    <source>
        <dbReference type="Proteomes" id="UP000189677"/>
    </source>
</evidence>
<keyword evidence="2" id="KW-1185">Reference proteome</keyword>
<organism evidence="1 2">
    <name type="scientific">Streptomyces niveus</name>
    <name type="common">Streptomyces spheroides</name>
    <dbReference type="NCBI Taxonomy" id="193462"/>
    <lineage>
        <taxon>Bacteria</taxon>
        <taxon>Bacillati</taxon>
        <taxon>Actinomycetota</taxon>
        <taxon>Actinomycetes</taxon>
        <taxon>Kitasatosporales</taxon>
        <taxon>Streptomycetaceae</taxon>
        <taxon>Streptomyces</taxon>
    </lineage>
</organism>
<dbReference type="EMBL" id="CP018047">
    <property type="protein sequence ID" value="AQU68741.1"/>
    <property type="molecule type" value="Genomic_DNA"/>
</dbReference>
<dbReference type="GO" id="GO:0005524">
    <property type="term" value="F:ATP binding"/>
    <property type="evidence" value="ECO:0007669"/>
    <property type="project" value="InterPro"/>
</dbReference>
<protein>
    <submittedName>
        <fullName evidence="1">Uncharacterized protein</fullName>
    </submittedName>
</protein>
<dbReference type="KEGG" id="snw:BBN63_23640"/>
<evidence type="ECO:0000313" key="1">
    <source>
        <dbReference type="EMBL" id="AQU68741.1"/>
    </source>
</evidence>